<evidence type="ECO:0008006" key="3">
    <source>
        <dbReference type="Google" id="ProtNLM"/>
    </source>
</evidence>
<dbReference type="NCBIfam" id="TIGR02215">
    <property type="entry name" value="phage_chp_gp8"/>
    <property type="match status" value="1"/>
</dbReference>
<gene>
    <name evidence="1" type="ORF">GR183_12405</name>
</gene>
<dbReference type="Pfam" id="PF05135">
    <property type="entry name" value="Phage_connect_1"/>
    <property type="match status" value="2"/>
</dbReference>
<dbReference type="Gene3D" id="1.10.3230.30">
    <property type="entry name" value="Phage gp6-like head-tail connector protein"/>
    <property type="match status" value="1"/>
</dbReference>
<name>A0A7X3LV87_9HYPH</name>
<dbReference type="EMBL" id="WUMV01000006">
    <property type="protein sequence ID" value="MXN65708.1"/>
    <property type="molecule type" value="Genomic_DNA"/>
</dbReference>
<dbReference type="AlphaFoldDB" id="A0A7X3LV87"/>
<proteinExistence type="predicted"/>
<reference evidence="1 2" key="1">
    <citation type="submission" date="2019-12" db="EMBL/GenBank/DDBJ databases">
        <authorList>
            <person name="Li M."/>
        </authorList>
    </citation>
    <scope>NUCLEOTIDE SEQUENCE [LARGE SCALE GENOMIC DNA]</scope>
    <source>
        <strain evidence="1 2">GBMRC 2046</strain>
    </source>
</reference>
<evidence type="ECO:0000313" key="2">
    <source>
        <dbReference type="Proteomes" id="UP000433101"/>
    </source>
</evidence>
<protein>
    <recommendedName>
        <fullName evidence="3">Phage gp6-like head-tail connector protein</fullName>
    </recommendedName>
</protein>
<dbReference type="Proteomes" id="UP000433101">
    <property type="component" value="Unassembled WGS sequence"/>
</dbReference>
<accession>A0A7X3LV87</accession>
<dbReference type="InterPro" id="IPR021146">
    <property type="entry name" value="Phage_gp6-like_head-tail"/>
</dbReference>
<dbReference type="InterPro" id="IPR011738">
    <property type="entry name" value="Phage_CHP"/>
</dbReference>
<sequence>MTFIITTPPAVEPVTLDDARAQVRVTSTQEDDLLTRLIETARQHVERTIRRALITQGWRLYLDDWPPGRVVRLPVTPVQSITSVTMFDADGMPLVLNLGDYDLDGISAPARLKVMAGVGASSRMLNGIEIDFTAGYGDAAANVPAPLRQAILLLVAHWYEHREAGIDAATASIPFGFDALIAGYRVPRL</sequence>
<dbReference type="NCBIfam" id="TIGR01560">
    <property type="entry name" value="put_DNA_pack"/>
    <property type="match status" value="1"/>
</dbReference>
<evidence type="ECO:0000313" key="1">
    <source>
        <dbReference type="EMBL" id="MXN65708.1"/>
    </source>
</evidence>
<dbReference type="CDD" id="cd08054">
    <property type="entry name" value="gp6"/>
    <property type="match status" value="1"/>
</dbReference>
<dbReference type="InterPro" id="IPR006450">
    <property type="entry name" value="Phage_HK97_gp6-like"/>
</dbReference>
<comment type="caution">
    <text evidence="1">The sequence shown here is derived from an EMBL/GenBank/DDBJ whole genome shotgun (WGS) entry which is preliminary data.</text>
</comment>
<dbReference type="RefSeq" id="WP_160775968.1">
    <property type="nucleotide sequence ID" value="NZ_WUMV01000006.1"/>
</dbReference>
<organism evidence="1 2">
    <name type="scientific">Stappia sediminis</name>
    <dbReference type="NCBI Taxonomy" id="2692190"/>
    <lineage>
        <taxon>Bacteria</taxon>
        <taxon>Pseudomonadati</taxon>
        <taxon>Pseudomonadota</taxon>
        <taxon>Alphaproteobacteria</taxon>
        <taxon>Hyphomicrobiales</taxon>
        <taxon>Stappiaceae</taxon>
        <taxon>Stappia</taxon>
    </lineage>
</organism>
<keyword evidence="2" id="KW-1185">Reference proteome</keyword>